<gene>
    <name evidence="1" type="ORF">SAMN05444342_2878</name>
</gene>
<dbReference type="EMBL" id="FRAN01000004">
    <property type="protein sequence ID" value="SHL05928.1"/>
    <property type="molecule type" value="Genomic_DNA"/>
</dbReference>
<name>A0A1M6XJ49_HALPU</name>
<evidence type="ECO:0008006" key="3">
    <source>
        <dbReference type="Google" id="ProtNLM"/>
    </source>
</evidence>
<evidence type="ECO:0000313" key="1">
    <source>
        <dbReference type="EMBL" id="SHL05928.1"/>
    </source>
</evidence>
<reference evidence="2" key="1">
    <citation type="submission" date="2016-11" db="EMBL/GenBank/DDBJ databases">
        <authorList>
            <person name="Varghese N."/>
            <person name="Submissions S."/>
        </authorList>
    </citation>
    <scope>NUCLEOTIDE SEQUENCE [LARGE SCALE GENOMIC DNA]</scope>
    <source>
        <strain evidence="2">DX253</strain>
    </source>
</reference>
<dbReference type="Proteomes" id="UP000184203">
    <property type="component" value="Unassembled WGS sequence"/>
</dbReference>
<organism evidence="1 2">
    <name type="scientific">Haladaptatus paucihalophilus DX253</name>
    <dbReference type="NCBI Taxonomy" id="797209"/>
    <lineage>
        <taxon>Archaea</taxon>
        <taxon>Methanobacteriati</taxon>
        <taxon>Methanobacteriota</taxon>
        <taxon>Stenosarchaea group</taxon>
        <taxon>Halobacteria</taxon>
        <taxon>Halobacteriales</taxon>
        <taxon>Haladaptataceae</taxon>
        <taxon>Haladaptatus</taxon>
    </lineage>
</organism>
<evidence type="ECO:0000313" key="2">
    <source>
        <dbReference type="Proteomes" id="UP000184203"/>
    </source>
</evidence>
<dbReference type="AlphaFoldDB" id="A0A1M6XJ49"/>
<dbReference type="OrthoDB" id="185087at2157"/>
<dbReference type="SUPFAM" id="SSF53756">
    <property type="entry name" value="UDP-Glycosyltransferase/glycogen phosphorylase"/>
    <property type="match status" value="1"/>
</dbReference>
<keyword evidence="2" id="KW-1185">Reference proteome</keyword>
<accession>A0A1M6XJ49</accession>
<protein>
    <recommendedName>
        <fullName evidence="3">DUF354 domain-containing protein</fullName>
    </recommendedName>
</protein>
<sequence length="351" mass="39705">MARQPKAWVDLVSPSHPFFFRSLTESLPPLKTEVTVREKTETVGLAEEVGFDFTRLGRDFDNTLLRKFGIPLRTLQLVAQAPSADVSLSSRNAMCILASKVRGIPSIHFTDNDITAHVDGLEYEELYNRLEAQATYNIVPSAFDTKELTKWGADSEQIITYDGYKEDIYIANFEPDSSFTDKLPFEEYIVVRPEALDAAYVDSEFSLVPQLLQHLVEYDKQVVYLPRGRGDKHYAHDYEPSQVFVPEKALDGLQLVWHADCTMTGSGTMAREAACMNKPAVSFFPNTPLSVDQKMIEENRVFHSREVGEIMDYVTNLSEQDMKPDNNKSKEIQKELCSITQELIAHCASEA</sequence>
<dbReference type="InterPro" id="IPR007152">
    <property type="entry name" value="DUF354"/>
</dbReference>
<dbReference type="RefSeq" id="WP_073096662.1">
    <property type="nucleotide sequence ID" value="NZ_AEMG01000029.1"/>
</dbReference>
<proteinExistence type="predicted"/>
<dbReference type="PANTHER" id="PTHR39662:SF1">
    <property type="entry name" value="DUF354 DOMAIN-CONTAINING PROTEIN"/>
    <property type="match status" value="1"/>
</dbReference>
<dbReference type="Pfam" id="PF04007">
    <property type="entry name" value="DUF354"/>
    <property type="match status" value="1"/>
</dbReference>
<dbReference type="PANTHER" id="PTHR39662">
    <property type="entry name" value="DUF354 DOMAIN-CONTAINING PROTEIN-RELATED"/>
    <property type="match status" value="1"/>
</dbReference>